<dbReference type="GO" id="GO:0008964">
    <property type="term" value="F:phosphoenolpyruvate carboxylase activity"/>
    <property type="evidence" value="ECO:0007669"/>
    <property type="project" value="UniProtKB-EC"/>
</dbReference>
<evidence type="ECO:0000256" key="5">
    <source>
        <dbReference type="ARBA" id="ARBA00022419"/>
    </source>
</evidence>
<comment type="function">
    <text evidence="2 10">Forms oxaloacetate, a four-carbon dicarboxylic acid source for the tricarboxylic acid cycle.</text>
</comment>
<dbReference type="InterPro" id="IPR022805">
    <property type="entry name" value="PEP_COase_bac/pln-type"/>
</dbReference>
<dbReference type="InterPro" id="IPR033129">
    <property type="entry name" value="PEPCASE_His_AS"/>
</dbReference>
<dbReference type="Proteomes" id="UP001293718">
    <property type="component" value="Unassembled WGS sequence"/>
</dbReference>
<dbReference type="HAMAP" id="MF_00595">
    <property type="entry name" value="PEPcase_type1"/>
    <property type="match status" value="1"/>
</dbReference>
<dbReference type="PROSITE" id="PS00393">
    <property type="entry name" value="PEPCASE_2"/>
    <property type="match status" value="1"/>
</dbReference>
<evidence type="ECO:0000256" key="9">
    <source>
        <dbReference type="ARBA" id="ARBA00048995"/>
    </source>
</evidence>
<comment type="cofactor">
    <cofactor evidence="1 10">
        <name>Mg(2+)</name>
        <dbReference type="ChEBI" id="CHEBI:18420"/>
    </cofactor>
</comment>
<feature type="active site" evidence="10 11">
    <location>
        <position position="157"/>
    </location>
</feature>
<evidence type="ECO:0000256" key="2">
    <source>
        <dbReference type="ARBA" id="ARBA00003670"/>
    </source>
</evidence>
<dbReference type="EC" id="4.1.1.31" evidence="4 10"/>
<evidence type="ECO:0000256" key="10">
    <source>
        <dbReference type="HAMAP-Rule" id="MF_00595"/>
    </source>
</evidence>
<dbReference type="PANTHER" id="PTHR30523:SF6">
    <property type="entry name" value="PHOSPHOENOLPYRUVATE CARBOXYLASE"/>
    <property type="match status" value="1"/>
</dbReference>
<protein>
    <recommendedName>
        <fullName evidence="5 10">Phosphoenolpyruvate carboxylase</fullName>
        <shortName evidence="10">PEPC</shortName>
        <shortName evidence="10">PEPCase</shortName>
        <ecNumber evidence="4 10">4.1.1.31</ecNumber>
    </recommendedName>
</protein>
<comment type="similarity">
    <text evidence="3 10">Belongs to the PEPCase type 1 family.</text>
</comment>
<dbReference type="PRINTS" id="PR00150">
    <property type="entry name" value="PEPCARBXLASE"/>
</dbReference>
<keyword evidence="8 10" id="KW-0120">Carbon dioxide fixation</keyword>
<evidence type="ECO:0000256" key="11">
    <source>
        <dbReference type="PROSITE-ProRule" id="PRU10111"/>
    </source>
</evidence>
<dbReference type="PANTHER" id="PTHR30523">
    <property type="entry name" value="PHOSPHOENOLPYRUVATE CARBOXYLASE"/>
    <property type="match status" value="1"/>
</dbReference>
<evidence type="ECO:0000313" key="13">
    <source>
        <dbReference type="EMBL" id="MDZ5457683.1"/>
    </source>
</evidence>
<evidence type="ECO:0000313" key="14">
    <source>
        <dbReference type="Proteomes" id="UP001293718"/>
    </source>
</evidence>
<sequence>MPRRPAPADDAAEKNRPLVEDIRLLGRLLGEVIREHEGAAAYELVERVRQLSVAYRLKNDANAGKSLDKLLKNLSSDQTVSVIRAFSYFSHLANIAEDRHHVRRREFHERQAAHDGHPPHEGSLAASFEKLTAADVRAQDIARMLEQAYVSPVLTAHPTEVQRKSILDAERAIAELVAQRDQPLSPREREDNEALLRGRITQLWQTRMLRYTKLTVADEIDNALSYYRTTFLRQIPRLYREIEHMLPGYAVGNFLRMGNWIGGDRDGNPNVTAETLKLALSRQSEVALRHYLIEAHELGAELSMSQMLAPVTADMRELAERSPDHNPHREDEPYRRALTGMYARLAATLFELTGTEALRHAVAPQSPYPNAEEFLRDLGVIEDSLKSHHAHALITPRLAPLMRAVQVFGFHLATVDLRQSSDQHEAVISELLQVARLESNYAGLDEAARRELLLKLLNDARPLRVMGHEYSPWTQSELAVFETARAMRQSFGAQALRHYIISHTEEVSDLLEVLLLQKETGLLRGLLAEDDAVADLIVSPLFETIGDLRRAAPIMGEYLALPGVLEMIKRSGAEQDVMLGYSDSNKDGGFFTSNWELYQAETALVALFEPLREQHGLTLRLFHGRGGTVGRGGGPSYQAILAQPPGTVNGQIRLTEQGEVIASKYANPEIGRRNLETLVAATLEATLLHPTKGASKAFLQAAAELSQASFEAYRHMVYDTPGFADYFFAATPIREIAELNIGSRPASRKATRAIEDLRAIPWGFSWGQCRVALPGWAGFGSAVETFLGTDEAERAKRLTLLRRMHKQWPFFSTLLSNLDMVMAKSDLNIARRYVELVEDKRLGKKIFAAIEAEWQRTCEALNLITGVGQRLASNPALARSIEHRFPYLDPLNHLQVELMRRWRREKEHNDERLKRGIHLSINGVAAGLRNTG</sequence>
<dbReference type="PROSITE" id="PS00781">
    <property type="entry name" value="PEPCASE_1"/>
    <property type="match status" value="1"/>
</dbReference>
<comment type="caution">
    <text evidence="13">The sequence shown here is derived from an EMBL/GenBank/DDBJ whole genome shotgun (WGS) entry which is preliminary data.</text>
</comment>
<comment type="subunit">
    <text evidence="10">Homotetramer.</text>
</comment>
<dbReference type="Gene3D" id="1.20.1440.90">
    <property type="entry name" value="Phosphoenolpyruvate/pyruvate domain"/>
    <property type="match status" value="1"/>
</dbReference>
<dbReference type="SUPFAM" id="SSF51621">
    <property type="entry name" value="Phosphoenolpyruvate/pyruvate domain"/>
    <property type="match status" value="1"/>
</dbReference>
<keyword evidence="6 10" id="KW-0460">Magnesium</keyword>
<evidence type="ECO:0000256" key="3">
    <source>
        <dbReference type="ARBA" id="ARBA00008346"/>
    </source>
</evidence>
<reference evidence="13 14" key="1">
    <citation type="submission" date="2023-11" db="EMBL/GenBank/DDBJ databases">
        <title>Draft genome of Azohydromonas lata strain H1 (DSM1123), a polyhydroxyalkanoate producer.</title>
        <authorList>
            <person name="Traversa D."/>
            <person name="D'Addabbo P."/>
            <person name="Pazzani C."/>
            <person name="Manzari C."/>
            <person name="Chiara M."/>
            <person name="Scrascia M."/>
        </authorList>
    </citation>
    <scope>NUCLEOTIDE SEQUENCE [LARGE SCALE GENOMIC DNA]</scope>
    <source>
        <strain evidence="13 14">H1</strain>
    </source>
</reference>
<proteinExistence type="inferred from homology"/>
<comment type="catalytic activity">
    <reaction evidence="9 10">
        <text>oxaloacetate + phosphate = phosphoenolpyruvate + hydrogencarbonate</text>
        <dbReference type="Rhea" id="RHEA:28370"/>
        <dbReference type="ChEBI" id="CHEBI:16452"/>
        <dbReference type="ChEBI" id="CHEBI:17544"/>
        <dbReference type="ChEBI" id="CHEBI:43474"/>
        <dbReference type="ChEBI" id="CHEBI:58702"/>
        <dbReference type="EC" id="4.1.1.31"/>
    </reaction>
</comment>
<dbReference type="RefSeq" id="WP_322465937.1">
    <property type="nucleotide sequence ID" value="NZ_JAXOJX010000021.1"/>
</dbReference>
<dbReference type="NCBIfam" id="NF000584">
    <property type="entry name" value="PRK00009.1"/>
    <property type="match status" value="1"/>
</dbReference>
<dbReference type="Pfam" id="PF00311">
    <property type="entry name" value="PEPcase"/>
    <property type="match status" value="1"/>
</dbReference>
<evidence type="ECO:0000256" key="4">
    <source>
        <dbReference type="ARBA" id="ARBA00012305"/>
    </source>
</evidence>
<name>A0ABU5IIB9_9BURK</name>
<evidence type="ECO:0000256" key="12">
    <source>
        <dbReference type="PROSITE-ProRule" id="PRU10112"/>
    </source>
</evidence>
<evidence type="ECO:0000256" key="8">
    <source>
        <dbReference type="ARBA" id="ARBA00023300"/>
    </source>
</evidence>
<accession>A0ABU5IIB9</accession>
<feature type="active site" evidence="10 12">
    <location>
        <position position="586"/>
    </location>
</feature>
<organism evidence="13 14">
    <name type="scientific">Azohydromonas lata</name>
    <dbReference type="NCBI Taxonomy" id="45677"/>
    <lineage>
        <taxon>Bacteria</taxon>
        <taxon>Pseudomonadati</taxon>
        <taxon>Pseudomonadota</taxon>
        <taxon>Betaproteobacteria</taxon>
        <taxon>Burkholderiales</taxon>
        <taxon>Sphaerotilaceae</taxon>
        <taxon>Azohydromonas</taxon>
    </lineage>
</organism>
<dbReference type="InterPro" id="IPR015813">
    <property type="entry name" value="Pyrv/PenolPyrv_kinase-like_dom"/>
</dbReference>
<evidence type="ECO:0000256" key="7">
    <source>
        <dbReference type="ARBA" id="ARBA00023239"/>
    </source>
</evidence>
<dbReference type="EMBL" id="JAXOJX010000021">
    <property type="protein sequence ID" value="MDZ5457683.1"/>
    <property type="molecule type" value="Genomic_DNA"/>
</dbReference>
<gene>
    <name evidence="10 13" type="primary">ppc</name>
    <name evidence="13" type="ORF">SM757_13970</name>
</gene>
<keyword evidence="7 10" id="KW-0456">Lyase</keyword>
<evidence type="ECO:0000256" key="1">
    <source>
        <dbReference type="ARBA" id="ARBA00001946"/>
    </source>
</evidence>
<dbReference type="InterPro" id="IPR018129">
    <property type="entry name" value="PEP_COase_Lys_AS"/>
</dbReference>
<evidence type="ECO:0000256" key="6">
    <source>
        <dbReference type="ARBA" id="ARBA00022842"/>
    </source>
</evidence>
<dbReference type="InterPro" id="IPR021135">
    <property type="entry name" value="PEP_COase"/>
</dbReference>
<keyword evidence="14" id="KW-1185">Reference proteome</keyword>